<dbReference type="InterPro" id="IPR051163">
    <property type="entry name" value="Sodium:Solute_Symporter_SSF"/>
</dbReference>
<feature type="compositionally biased region" description="Basic and acidic residues" evidence="7">
    <location>
        <begin position="322"/>
        <end position="338"/>
    </location>
</feature>
<keyword evidence="3" id="KW-1003">Cell membrane</keyword>
<reference evidence="9" key="1">
    <citation type="journal article" date="2023" name="G3 (Bethesda)">
        <title>A reference genome for the long-term kleptoplast-retaining sea slug Elysia crispata morphotype clarki.</title>
        <authorList>
            <person name="Eastman K.E."/>
            <person name="Pendleton A.L."/>
            <person name="Shaikh M.A."/>
            <person name="Suttiyut T."/>
            <person name="Ogas R."/>
            <person name="Tomko P."/>
            <person name="Gavelis G."/>
            <person name="Widhalm J.R."/>
            <person name="Wisecaver J.H."/>
        </authorList>
    </citation>
    <scope>NUCLEOTIDE SEQUENCE</scope>
    <source>
        <strain evidence="9">ECLA1</strain>
    </source>
</reference>
<keyword evidence="6" id="KW-0739">Sodium transport</keyword>
<dbReference type="GO" id="GO:0005886">
    <property type="term" value="C:plasma membrane"/>
    <property type="evidence" value="ECO:0007669"/>
    <property type="project" value="UniProtKB-SubCell"/>
</dbReference>
<evidence type="ECO:0000313" key="9">
    <source>
        <dbReference type="EMBL" id="KAK3786446.1"/>
    </source>
</evidence>
<evidence type="ECO:0000313" key="10">
    <source>
        <dbReference type="Proteomes" id="UP001283361"/>
    </source>
</evidence>
<feature type="region of interest" description="Disordered" evidence="7">
    <location>
        <begin position="299"/>
        <end position="346"/>
    </location>
</feature>
<comment type="subcellular location">
    <subcellularLocation>
        <location evidence="1">Cell membrane</location>
        <topology evidence="1">Multi-pass membrane protein</topology>
    </subcellularLocation>
</comment>
<feature type="transmembrane region" description="Helical" evidence="8">
    <location>
        <begin position="172"/>
        <end position="190"/>
    </location>
</feature>
<dbReference type="PANTHER" id="PTHR42985">
    <property type="entry name" value="SODIUM-COUPLED MONOCARBOXYLATE TRANSPORTER"/>
    <property type="match status" value="1"/>
</dbReference>
<keyword evidence="8" id="KW-0812">Transmembrane</keyword>
<dbReference type="GO" id="GO:0006814">
    <property type="term" value="P:sodium ion transport"/>
    <property type="evidence" value="ECO:0007669"/>
    <property type="project" value="UniProtKB-KW"/>
</dbReference>
<evidence type="ECO:0000256" key="2">
    <source>
        <dbReference type="ARBA" id="ARBA00022448"/>
    </source>
</evidence>
<evidence type="ECO:0000256" key="7">
    <source>
        <dbReference type="SAM" id="MobiDB-lite"/>
    </source>
</evidence>
<keyword evidence="8" id="KW-0472">Membrane</keyword>
<evidence type="ECO:0000256" key="6">
    <source>
        <dbReference type="ARBA" id="ARBA00023201"/>
    </source>
</evidence>
<evidence type="ECO:0000256" key="3">
    <source>
        <dbReference type="ARBA" id="ARBA00022475"/>
    </source>
</evidence>
<keyword evidence="4" id="KW-0915">Sodium</keyword>
<feature type="compositionally biased region" description="Polar residues" evidence="7">
    <location>
        <begin position="299"/>
        <end position="310"/>
    </location>
</feature>
<gene>
    <name evidence="9" type="ORF">RRG08_012433</name>
</gene>
<dbReference type="AlphaFoldDB" id="A0AAE1AG40"/>
<proteinExistence type="predicted"/>
<comment type="caution">
    <text evidence="9">The sequence shown here is derived from an EMBL/GenBank/DDBJ whole genome shotgun (WGS) entry which is preliminary data.</text>
</comment>
<dbReference type="GO" id="GO:0015293">
    <property type="term" value="F:symporter activity"/>
    <property type="evidence" value="ECO:0007669"/>
    <property type="project" value="TreeGrafter"/>
</dbReference>
<evidence type="ECO:0000256" key="5">
    <source>
        <dbReference type="ARBA" id="ARBA00023065"/>
    </source>
</evidence>
<evidence type="ECO:0000256" key="4">
    <source>
        <dbReference type="ARBA" id="ARBA00023053"/>
    </source>
</evidence>
<dbReference type="Gene3D" id="1.20.1730.10">
    <property type="entry name" value="Sodium/glucose cotransporter"/>
    <property type="match status" value="1"/>
</dbReference>
<keyword evidence="5" id="KW-0406">Ion transport</keyword>
<keyword evidence="8" id="KW-1133">Transmembrane helix</keyword>
<evidence type="ECO:0000256" key="1">
    <source>
        <dbReference type="ARBA" id="ARBA00004651"/>
    </source>
</evidence>
<keyword evidence="10" id="KW-1185">Reference proteome</keyword>
<dbReference type="EMBL" id="JAWDGP010001967">
    <property type="protein sequence ID" value="KAK3786446.1"/>
    <property type="molecule type" value="Genomic_DNA"/>
</dbReference>
<feature type="transmembrane region" description="Helical" evidence="8">
    <location>
        <begin position="254"/>
        <end position="274"/>
    </location>
</feature>
<organism evidence="9 10">
    <name type="scientific">Elysia crispata</name>
    <name type="common">lettuce slug</name>
    <dbReference type="NCBI Taxonomy" id="231223"/>
    <lineage>
        <taxon>Eukaryota</taxon>
        <taxon>Metazoa</taxon>
        <taxon>Spiralia</taxon>
        <taxon>Lophotrochozoa</taxon>
        <taxon>Mollusca</taxon>
        <taxon>Gastropoda</taxon>
        <taxon>Heterobranchia</taxon>
        <taxon>Euthyneura</taxon>
        <taxon>Panpulmonata</taxon>
        <taxon>Sacoglossa</taxon>
        <taxon>Placobranchoidea</taxon>
        <taxon>Plakobranchidae</taxon>
        <taxon>Elysia</taxon>
    </lineage>
</organism>
<dbReference type="PANTHER" id="PTHR42985:SF2">
    <property type="entry name" value="SODIUM-DEPENDENT MULTIVITAMIN TRANSPORTER"/>
    <property type="match status" value="1"/>
</dbReference>
<name>A0AAE1AG40_9GAST</name>
<sequence length="346" mass="36274">MFPSPKDVLIGSPTNVGAPTISTTRCIETEPCFLPRPKDVLIGSPTNVGAPTISTTRCIETEPCFLPPKDVLIGSPTNVGAPTISTTSSAPPPKDVLIGSPTNVGAPTISTTRCIETEPCLLFGALTIGLAYAVDCLGETAFLISFNVFGMVGSPVLGVIINGIFIRFVNSWGAGAGLLVSLAVGLYVGIDPMLDPPPVKTLPLRTDGCWAANLTSEMTSALLTTTAAAYTDATSLSPSGEGESSRIYLSYQHYSTLTLLISVVVASLVSLVTGRNSKQVVDPRTYIHYSWTSLTSDTQTTYDMNDTSGESSDDGKVILADINRDGKSGHQENGEKPSKIIPDGLV</sequence>
<dbReference type="Proteomes" id="UP001283361">
    <property type="component" value="Unassembled WGS sequence"/>
</dbReference>
<keyword evidence="2" id="KW-0813">Transport</keyword>
<evidence type="ECO:0000256" key="8">
    <source>
        <dbReference type="SAM" id="Phobius"/>
    </source>
</evidence>
<protein>
    <submittedName>
        <fullName evidence="9">Uncharacterized protein</fullName>
    </submittedName>
</protein>
<feature type="transmembrane region" description="Helical" evidence="8">
    <location>
        <begin position="142"/>
        <end position="165"/>
    </location>
</feature>
<dbReference type="InterPro" id="IPR038377">
    <property type="entry name" value="Na/Glc_symporter_sf"/>
</dbReference>
<accession>A0AAE1AG40</accession>